<feature type="domain" description="Protein kinase" evidence="11">
    <location>
        <begin position="380"/>
        <end position="657"/>
    </location>
</feature>
<dbReference type="AlphaFoldDB" id="A0A7D9H781"/>
<keyword evidence="3" id="KW-0808">Transferase</keyword>
<name>A0A7D9H781_DEKBR</name>
<dbReference type="SUPFAM" id="SSF56112">
    <property type="entry name" value="Protein kinase-like (PK-like)"/>
    <property type="match status" value="1"/>
</dbReference>
<dbReference type="FunFam" id="1.10.510.10:FF:000183">
    <property type="entry name" value="Serine/threonine-protein kinase hal4"/>
    <property type="match status" value="1"/>
</dbReference>
<accession>A0A7D9H781</accession>
<keyword evidence="6" id="KW-0067">ATP-binding</keyword>
<dbReference type="GO" id="GO:0004674">
    <property type="term" value="F:protein serine/threonine kinase activity"/>
    <property type="evidence" value="ECO:0007669"/>
    <property type="project" value="UniProtKB-KW"/>
</dbReference>
<dbReference type="PANTHER" id="PTHR24343:SF558">
    <property type="entry name" value="PROTEIN KINASE DOMAIN-CONTAINING PROTEIN"/>
    <property type="match status" value="1"/>
</dbReference>
<feature type="region of interest" description="Disordered" evidence="10">
    <location>
        <begin position="137"/>
        <end position="230"/>
    </location>
</feature>
<evidence type="ECO:0000256" key="9">
    <source>
        <dbReference type="ARBA" id="ARBA00078109"/>
    </source>
</evidence>
<dbReference type="Proteomes" id="UP000478008">
    <property type="component" value="Unassembled WGS sequence"/>
</dbReference>
<evidence type="ECO:0000256" key="5">
    <source>
        <dbReference type="ARBA" id="ARBA00022777"/>
    </source>
</evidence>
<dbReference type="GO" id="GO:0005829">
    <property type="term" value="C:cytosol"/>
    <property type="evidence" value="ECO:0007669"/>
    <property type="project" value="TreeGrafter"/>
</dbReference>
<dbReference type="SMART" id="SM00220">
    <property type="entry name" value="S_TKc"/>
    <property type="match status" value="1"/>
</dbReference>
<keyword evidence="13" id="KW-1185">Reference proteome</keyword>
<feature type="compositionally biased region" description="Low complexity" evidence="10">
    <location>
        <begin position="181"/>
        <end position="194"/>
    </location>
</feature>
<evidence type="ECO:0000256" key="10">
    <source>
        <dbReference type="SAM" id="MobiDB-lite"/>
    </source>
</evidence>
<evidence type="ECO:0000256" key="1">
    <source>
        <dbReference type="ARBA" id="ARBA00012513"/>
    </source>
</evidence>
<evidence type="ECO:0000259" key="11">
    <source>
        <dbReference type="PROSITE" id="PS50011"/>
    </source>
</evidence>
<dbReference type="CDD" id="cd13994">
    <property type="entry name" value="STKc_HAL4_like"/>
    <property type="match status" value="1"/>
</dbReference>
<sequence length="665" mass="73735">MAMNTSLDRHPSTKKKALLRLGRIFAKRKSPLPESAPEQTITPARTVVSLPNSSSASTTSVTSSGSLEFAFDNAKLAADTRAHISDSCISNFSSRSNPASDPSSRKTSSHFLGRHLSVNNGLMDLAGIDRLCIDQERRRRSDGSEGTSVHRSVGDENANGNENANANENNDSDGYLSMVPTRQSTGRSSPGSSSATLVQEGTRGAGSTRRSTSASRRLRKSEKPPEPRLVPRFILHEDGTHEHHLRNIRRQEKLGQMIKDLLGAKKLRSKAVSAIPKILSSSNLAQLDKEAQETVDAVNSTVHDRKLPPTLFATLLNQVKEGGVNVYTHRGEAIRQPQDLISVDGSKYESRSKLLKRQLKGSQAKSVEKLAGESFFERYGTCQEIVGRGSFGVVRIAHKKVKRAGDQASGAAGEHMYAVKEFKKRPSESEKKYSRRLTNEFCISSSLKHPGLIDTYDLLRDAKGDYCEVMEYCSGGDLYSLIITAGRLEYAEADCFFKQLVRAVHYMHQMGVAHRDLKPENILLTSDGTIKITDFGNAECFKMAWEDDVQPASGVCGSSPYIAPEEYIQSEFDPRPVDIWSCGVIYMAMRTGRQLWKAAKDEDEFYSVYLAKRKDAKGYEPIEALKRARCRNVIYSILDPVPGRRITSLEILNSEWVRQINCCKS</sequence>
<feature type="compositionally biased region" description="Low complexity" evidence="10">
    <location>
        <begin position="155"/>
        <end position="174"/>
    </location>
</feature>
<protein>
    <recommendedName>
        <fullName evidence="1">non-specific serine/threonine protein kinase</fullName>
        <ecNumber evidence="1">2.7.11.1</ecNumber>
    </recommendedName>
    <alternativeName>
        <fullName evidence="9">Halotolerance protein 4</fullName>
    </alternativeName>
</protein>
<dbReference type="Gene3D" id="1.10.510.10">
    <property type="entry name" value="Transferase(Phosphotransferase) domain 1"/>
    <property type="match status" value="1"/>
</dbReference>
<feature type="compositionally biased region" description="Low complexity" evidence="10">
    <location>
        <begin position="93"/>
        <end position="102"/>
    </location>
</feature>
<dbReference type="EC" id="2.7.11.1" evidence="1"/>
<dbReference type="Pfam" id="PF00069">
    <property type="entry name" value="Pkinase"/>
    <property type="match status" value="1"/>
</dbReference>
<feature type="region of interest" description="Disordered" evidence="10">
    <location>
        <begin position="88"/>
        <end position="109"/>
    </location>
</feature>
<evidence type="ECO:0000256" key="7">
    <source>
        <dbReference type="ARBA" id="ARBA00047899"/>
    </source>
</evidence>
<dbReference type="InterPro" id="IPR011009">
    <property type="entry name" value="Kinase-like_dom_sf"/>
</dbReference>
<feature type="compositionally biased region" description="Low complexity" evidence="10">
    <location>
        <begin position="201"/>
        <end position="215"/>
    </location>
</feature>
<keyword evidence="2" id="KW-0723">Serine/threonine-protein kinase</keyword>
<evidence type="ECO:0000256" key="2">
    <source>
        <dbReference type="ARBA" id="ARBA00022527"/>
    </source>
</evidence>
<dbReference type="EMBL" id="CABFWN010000006">
    <property type="protein sequence ID" value="VUG20205.1"/>
    <property type="molecule type" value="Genomic_DNA"/>
</dbReference>
<evidence type="ECO:0000256" key="8">
    <source>
        <dbReference type="ARBA" id="ARBA00048679"/>
    </source>
</evidence>
<evidence type="ECO:0000256" key="3">
    <source>
        <dbReference type="ARBA" id="ARBA00022679"/>
    </source>
</evidence>
<dbReference type="PROSITE" id="PS50011">
    <property type="entry name" value="PROTEIN_KINASE_DOM"/>
    <property type="match status" value="1"/>
</dbReference>
<organism evidence="12 13">
    <name type="scientific">Dekkera bruxellensis</name>
    <name type="common">Brettanomyces custersii</name>
    <dbReference type="NCBI Taxonomy" id="5007"/>
    <lineage>
        <taxon>Eukaryota</taxon>
        <taxon>Fungi</taxon>
        <taxon>Dikarya</taxon>
        <taxon>Ascomycota</taxon>
        <taxon>Saccharomycotina</taxon>
        <taxon>Pichiomycetes</taxon>
        <taxon>Pichiales</taxon>
        <taxon>Pichiaceae</taxon>
        <taxon>Brettanomyces</taxon>
    </lineage>
</organism>
<evidence type="ECO:0000313" key="13">
    <source>
        <dbReference type="Proteomes" id="UP000478008"/>
    </source>
</evidence>
<dbReference type="GO" id="GO:0030003">
    <property type="term" value="P:intracellular monoatomic cation homeostasis"/>
    <property type="evidence" value="ECO:0007669"/>
    <property type="project" value="TreeGrafter"/>
</dbReference>
<evidence type="ECO:0000256" key="6">
    <source>
        <dbReference type="ARBA" id="ARBA00022840"/>
    </source>
</evidence>
<dbReference type="PANTHER" id="PTHR24343">
    <property type="entry name" value="SERINE/THREONINE KINASE"/>
    <property type="match status" value="1"/>
</dbReference>
<gene>
    <name evidence="12" type="primary">SAT4</name>
    <name evidence="12" type="ORF">DEBR0S6_10330G</name>
</gene>
<dbReference type="PROSITE" id="PS00108">
    <property type="entry name" value="PROTEIN_KINASE_ST"/>
    <property type="match status" value="1"/>
</dbReference>
<keyword evidence="4" id="KW-0547">Nucleotide-binding</keyword>
<comment type="catalytic activity">
    <reaction evidence="8">
        <text>L-seryl-[protein] + ATP = O-phospho-L-seryl-[protein] + ADP + H(+)</text>
        <dbReference type="Rhea" id="RHEA:17989"/>
        <dbReference type="Rhea" id="RHEA-COMP:9863"/>
        <dbReference type="Rhea" id="RHEA-COMP:11604"/>
        <dbReference type="ChEBI" id="CHEBI:15378"/>
        <dbReference type="ChEBI" id="CHEBI:29999"/>
        <dbReference type="ChEBI" id="CHEBI:30616"/>
        <dbReference type="ChEBI" id="CHEBI:83421"/>
        <dbReference type="ChEBI" id="CHEBI:456216"/>
        <dbReference type="EC" id="2.7.11.1"/>
    </reaction>
</comment>
<dbReference type="InterPro" id="IPR000719">
    <property type="entry name" value="Prot_kinase_dom"/>
</dbReference>
<keyword evidence="5" id="KW-0418">Kinase</keyword>
<comment type="catalytic activity">
    <reaction evidence="7">
        <text>L-threonyl-[protein] + ATP = O-phospho-L-threonyl-[protein] + ADP + H(+)</text>
        <dbReference type="Rhea" id="RHEA:46608"/>
        <dbReference type="Rhea" id="RHEA-COMP:11060"/>
        <dbReference type="Rhea" id="RHEA-COMP:11605"/>
        <dbReference type="ChEBI" id="CHEBI:15378"/>
        <dbReference type="ChEBI" id="CHEBI:30013"/>
        <dbReference type="ChEBI" id="CHEBI:30616"/>
        <dbReference type="ChEBI" id="CHEBI:61977"/>
        <dbReference type="ChEBI" id="CHEBI:456216"/>
        <dbReference type="EC" id="2.7.11.1"/>
    </reaction>
</comment>
<evidence type="ECO:0000256" key="4">
    <source>
        <dbReference type="ARBA" id="ARBA00022741"/>
    </source>
</evidence>
<proteinExistence type="predicted"/>
<dbReference type="GO" id="GO:0005524">
    <property type="term" value="F:ATP binding"/>
    <property type="evidence" value="ECO:0007669"/>
    <property type="project" value="UniProtKB-KW"/>
</dbReference>
<reference evidence="12 13" key="1">
    <citation type="submission" date="2019-07" db="EMBL/GenBank/DDBJ databases">
        <authorList>
            <person name="Friedrich A."/>
            <person name="Schacherer J."/>
        </authorList>
    </citation>
    <scope>NUCLEOTIDE SEQUENCE [LARGE SCALE GENOMIC DNA]</scope>
</reference>
<dbReference type="InterPro" id="IPR008271">
    <property type="entry name" value="Ser/Thr_kinase_AS"/>
</dbReference>
<evidence type="ECO:0000313" key="12">
    <source>
        <dbReference type="EMBL" id="VUG20205.1"/>
    </source>
</evidence>